<protein>
    <submittedName>
        <fullName evidence="1">Uncharacterized protein</fullName>
    </submittedName>
</protein>
<name>A0A8T3BMU1_DENNO</name>
<dbReference type="AlphaFoldDB" id="A0A8T3BMU1"/>
<dbReference type="Proteomes" id="UP000829196">
    <property type="component" value="Unassembled WGS sequence"/>
</dbReference>
<sequence>MKYFLRNSYNTSSKWPFIHINVKQYFNTSLHNMRLPEISCTNFRRKRHRSHDRILQRSQIHFQIPQNT</sequence>
<gene>
    <name evidence="1" type="ORF">KFK09_008455</name>
</gene>
<evidence type="ECO:0000313" key="1">
    <source>
        <dbReference type="EMBL" id="KAI0515788.1"/>
    </source>
</evidence>
<organism evidence="1 2">
    <name type="scientific">Dendrobium nobile</name>
    <name type="common">Orchid</name>
    <dbReference type="NCBI Taxonomy" id="94219"/>
    <lineage>
        <taxon>Eukaryota</taxon>
        <taxon>Viridiplantae</taxon>
        <taxon>Streptophyta</taxon>
        <taxon>Embryophyta</taxon>
        <taxon>Tracheophyta</taxon>
        <taxon>Spermatophyta</taxon>
        <taxon>Magnoliopsida</taxon>
        <taxon>Liliopsida</taxon>
        <taxon>Asparagales</taxon>
        <taxon>Orchidaceae</taxon>
        <taxon>Epidendroideae</taxon>
        <taxon>Malaxideae</taxon>
        <taxon>Dendrobiinae</taxon>
        <taxon>Dendrobium</taxon>
    </lineage>
</organism>
<comment type="caution">
    <text evidence="1">The sequence shown here is derived from an EMBL/GenBank/DDBJ whole genome shotgun (WGS) entry which is preliminary data.</text>
</comment>
<evidence type="ECO:0000313" key="2">
    <source>
        <dbReference type="Proteomes" id="UP000829196"/>
    </source>
</evidence>
<reference evidence="1" key="1">
    <citation type="journal article" date="2022" name="Front. Genet.">
        <title>Chromosome-Scale Assembly of the Dendrobium nobile Genome Provides Insights Into the Molecular Mechanism of the Biosynthesis of the Medicinal Active Ingredient of Dendrobium.</title>
        <authorList>
            <person name="Xu Q."/>
            <person name="Niu S.-C."/>
            <person name="Li K.-L."/>
            <person name="Zheng P.-J."/>
            <person name="Zhang X.-J."/>
            <person name="Jia Y."/>
            <person name="Liu Y."/>
            <person name="Niu Y.-X."/>
            <person name="Yu L.-H."/>
            <person name="Chen D.-F."/>
            <person name="Zhang G.-Q."/>
        </authorList>
    </citation>
    <scope>NUCLEOTIDE SEQUENCE</scope>
    <source>
        <tissue evidence="1">Leaf</tissue>
    </source>
</reference>
<accession>A0A8T3BMU1</accession>
<keyword evidence="2" id="KW-1185">Reference proteome</keyword>
<proteinExistence type="predicted"/>
<dbReference type="EMBL" id="JAGYWB010000007">
    <property type="protein sequence ID" value="KAI0515788.1"/>
    <property type="molecule type" value="Genomic_DNA"/>
</dbReference>